<comment type="caution">
    <text evidence="2">The sequence shown here is derived from an EMBL/GenBank/DDBJ whole genome shotgun (WGS) entry which is preliminary data.</text>
</comment>
<organism evidence="2 3">
    <name type="scientific">Metaclostridioides mangenotii</name>
    <dbReference type="NCBI Taxonomy" id="1540"/>
    <lineage>
        <taxon>Bacteria</taxon>
        <taxon>Bacillati</taxon>
        <taxon>Bacillota</taxon>
        <taxon>Clostridia</taxon>
        <taxon>Peptostreptococcales</taxon>
        <taxon>Peptostreptococcaceae</taxon>
        <taxon>Metaclostridioides</taxon>
    </lineage>
</organism>
<reference evidence="2 3" key="1">
    <citation type="submission" date="2021-03" db="EMBL/GenBank/DDBJ databases">
        <title>Genomic Encyclopedia of Type Strains, Phase IV (KMG-IV): sequencing the most valuable type-strain genomes for metagenomic binning, comparative biology and taxonomic classification.</title>
        <authorList>
            <person name="Goeker M."/>
        </authorList>
    </citation>
    <scope>NUCLEOTIDE SEQUENCE [LARGE SCALE GENOMIC DNA]</scope>
    <source>
        <strain evidence="2 3">DSM 1289</strain>
    </source>
</reference>
<dbReference type="Pfam" id="PF22187">
    <property type="entry name" value="DUF6946"/>
    <property type="match status" value="1"/>
</dbReference>
<feature type="domain" description="DUF6946" evidence="1">
    <location>
        <begin position="16"/>
        <end position="134"/>
    </location>
</feature>
<dbReference type="Proteomes" id="UP000767291">
    <property type="component" value="Unassembled WGS sequence"/>
</dbReference>
<protein>
    <recommendedName>
        <fullName evidence="1">DUF6946 domain-containing protein</fullName>
    </recommendedName>
</protein>
<evidence type="ECO:0000313" key="3">
    <source>
        <dbReference type="Proteomes" id="UP000767291"/>
    </source>
</evidence>
<dbReference type="InterPro" id="IPR054024">
    <property type="entry name" value="DUF6946"/>
</dbReference>
<dbReference type="RefSeq" id="WP_209455637.1">
    <property type="nucleotide sequence ID" value="NZ_BAAACS010000017.1"/>
</dbReference>
<proteinExistence type="predicted"/>
<accession>A0ABS4E7Y2</accession>
<sequence>MGIYKLKLQKKDCNIDSLKDWRNLAPPKKVDTHWKDGRSAKEVAKYILAGNGYIPKEIEEILSEIGCNKEKIFYGEPEAVTKFVGRGEGCNHDILFIQDSQAVISIEAKTDEELGKLVSKELENISENKLIRIKS</sequence>
<keyword evidence="3" id="KW-1185">Reference proteome</keyword>
<evidence type="ECO:0000259" key="1">
    <source>
        <dbReference type="Pfam" id="PF22187"/>
    </source>
</evidence>
<gene>
    <name evidence="2" type="ORF">J2Z43_000442</name>
</gene>
<evidence type="ECO:0000313" key="2">
    <source>
        <dbReference type="EMBL" id="MBP1854052.1"/>
    </source>
</evidence>
<name>A0ABS4E7Y2_9FIRM</name>
<dbReference type="EMBL" id="JAGGJX010000001">
    <property type="protein sequence ID" value="MBP1854052.1"/>
    <property type="molecule type" value="Genomic_DNA"/>
</dbReference>